<evidence type="ECO:0000256" key="4">
    <source>
        <dbReference type="ARBA" id="ARBA00022692"/>
    </source>
</evidence>
<evidence type="ECO:0000256" key="2">
    <source>
        <dbReference type="ARBA" id="ARBA00006683"/>
    </source>
</evidence>
<organism evidence="9 10">
    <name type="scientific">Anaerococcus porci</name>
    <dbReference type="NCBI Taxonomy" id="2652269"/>
    <lineage>
        <taxon>Bacteria</taxon>
        <taxon>Bacillati</taxon>
        <taxon>Bacillota</taxon>
        <taxon>Tissierellia</taxon>
        <taxon>Tissierellales</taxon>
        <taxon>Peptoniphilaceae</taxon>
        <taxon>Anaerococcus</taxon>
    </lineage>
</organism>
<evidence type="ECO:0000256" key="1">
    <source>
        <dbReference type="ARBA" id="ARBA00004651"/>
    </source>
</evidence>
<evidence type="ECO:0000256" key="7">
    <source>
        <dbReference type="SAM" id="Phobius"/>
    </source>
</evidence>
<evidence type="ECO:0000313" key="10">
    <source>
        <dbReference type="Proteomes" id="UP000441925"/>
    </source>
</evidence>
<feature type="domain" description="Polysaccharide chain length determinant N-terminal" evidence="8">
    <location>
        <begin position="8"/>
        <end position="90"/>
    </location>
</feature>
<keyword evidence="10" id="KW-1185">Reference proteome</keyword>
<evidence type="ECO:0000256" key="5">
    <source>
        <dbReference type="ARBA" id="ARBA00022989"/>
    </source>
</evidence>
<evidence type="ECO:0000256" key="3">
    <source>
        <dbReference type="ARBA" id="ARBA00022475"/>
    </source>
</evidence>
<keyword evidence="4 7" id="KW-0812">Transmembrane</keyword>
<dbReference type="InterPro" id="IPR003856">
    <property type="entry name" value="LPS_length_determ_N"/>
</dbReference>
<protein>
    <submittedName>
        <fullName evidence="9">Chain-length determining protein</fullName>
    </submittedName>
</protein>
<evidence type="ECO:0000256" key="6">
    <source>
        <dbReference type="ARBA" id="ARBA00023136"/>
    </source>
</evidence>
<dbReference type="PANTHER" id="PTHR32309:SF31">
    <property type="entry name" value="CAPSULAR EXOPOLYSACCHARIDE FAMILY"/>
    <property type="match status" value="1"/>
</dbReference>
<proteinExistence type="inferred from homology"/>
<evidence type="ECO:0000259" key="8">
    <source>
        <dbReference type="Pfam" id="PF02706"/>
    </source>
</evidence>
<feature type="transmembrane region" description="Helical" evidence="7">
    <location>
        <begin position="16"/>
        <end position="34"/>
    </location>
</feature>
<keyword evidence="6 7" id="KW-0472">Membrane</keyword>
<dbReference type="AlphaFoldDB" id="A0A6N7VV21"/>
<sequence length="216" mass="24466">MEKIRSSEIGNIIKNNIKYVIIVTLALGVFGFFYTRNKIKDSYTAEAAVMVSENKGEDITYNSLMLNEKISNIYQEFLSSNDLYMKVKENLGIEDEPESIKKNLKTNLNSQAGIITFEYKAKGEKDTGEVLQAIIEQFRQDIKEYVGKDNVEYIQNVNIREDGLGEAIKKAVFLAAFAFVLSLLAVVTKEFFQGKVKSKLFFDNIGIEILGVIDEK</sequence>
<reference evidence="9 10" key="1">
    <citation type="submission" date="2019-08" db="EMBL/GenBank/DDBJ databases">
        <title>In-depth cultivation of the pig gut microbiome towards novel bacterial diversity and tailored functional studies.</title>
        <authorList>
            <person name="Wylensek D."/>
            <person name="Hitch T.C.A."/>
            <person name="Clavel T."/>
        </authorList>
    </citation>
    <scope>NUCLEOTIDE SEQUENCE [LARGE SCALE GENOMIC DNA]</scope>
    <source>
        <strain evidence="9 10">WCA-380-WT-2B</strain>
    </source>
</reference>
<comment type="caution">
    <text evidence="9">The sequence shown here is derived from an EMBL/GenBank/DDBJ whole genome shotgun (WGS) entry which is preliminary data.</text>
</comment>
<dbReference type="Pfam" id="PF02706">
    <property type="entry name" value="Wzz"/>
    <property type="match status" value="1"/>
</dbReference>
<name>A0A6N7VV21_9FIRM</name>
<comment type="similarity">
    <text evidence="2">Belongs to the CpsC/CapA family.</text>
</comment>
<dbReference type="Proteomes" id="UP000441925">
    <property type="component" value="Unassembled WGS sequence"/>
</dbReference>
<keyword evidence="3" id="KW-1003">Cell membrane</keyword>
<comment type="subcellular location">
    <subcellularLocation>
        <location evidence="1">Cell membrane</location>
        <topology evidence="1">Multi-pass membrane protein</topology>
    </subcellularLocation>
</comment>
<feature type="transmembrane region" description="Helical" evidence="7">
    <location>
        <begin position="171"/>
        <end position="192"/>
    </location>
</feature>
<accession>A0A6N7VV21</accession>
<dbReference type="EMBL" id="VULQ01000018">
    <property type="protein sequence ID" value="MSS78696.1"/>
    <property type="molecule type" value="Genomic_DNA"/>
</dbReference>
<gene>
    <name evidence="9" type="ORF">FYJ26_09930</name>
</gene>
<dbReference type="InterPro" id="IPR050445">
    <property type="entry name" value="Bact_polysacc_biosynth/exp"/>
</dbReference>
<dbReference type="PANTHER" id="PTHR32309">
    <property type="entry name" value="TYROSINE-PROTEIN KINASE"/>
    <property type="match status" value="1"/>
</dbReference>
<dbReference type="GO" id="GO:0005886">
    <property type="term" value="C:plasma membrane"/>
    <property type="evidence" value="ECO:0007669"/>
    <property type="project" value="UniProtKB-SubCell"/>
</dbReference>
<keyword evidence="5 7" id="KW-1133">Transmembrane helix</keyword>
<dbReference type="RefSeq" id="WP_154542009.1">
    <property type="nucleotide sequence ID" value="NZ_VULQ01000018.1"/>
</dbReference>
<evidence type="ECO:0000313" key="9">
    <source>
        <dbReference type="EMBL" id="MSS78696.1"/>
    </source>
</evidence>